<dbReference type="OrthoDB" id="415590at2759"/>
<gene>
    <name evidence="1" type="ORF">PROQFM164_S01g000079</name>
</gene>
<name>W6PQY5_PENRF</name>
<proteinExistence type="predicted"/>
<dbReference type="AlphaFoldDB" id="W6PQY5"/>
<accession>W6PQY5</accession>
<dbReference type="EMBL" id="HG792015">
    <property type="protein sequence ID" value="CDM26270.1"/>
    <property type="molecule type" value="Genomic_DNA"/>
</dbReference>
<keyword evidence="2" id="KW-1185">Reference proteome</keyword>
<organism evidence="1 2">
    <name type="scientific">Penicillium roqueforti (strain FM164)</name>
    <dbReference type="NCBI Taxonomy" id="1365484"/>
    <lineage>
        <taxon>Eukaryota</taxon>
        <taxon>Fungi</taxon>
        <taxon>Dikarya</taxon>
        <taxon>Ascomycota</taxon>
        <taxon>Pezizomycotina</taxon>
        <taxon>Eurotiomycetes</taxon>
        <taxon>Eurotiomycetidae</taxon>
        <taxon>Eurotiales</taxon>
        <taxon>Aspergillaceae</taxon>
        <taxon>Penicillium</taxon>
    </lineage>
</organism>
<sequence length="149" mass="16360">MERKKGVQDSYDSLELYQEAIRLLSPLLQMRDPKVIGAYVLLCYLEDNVCLRAGLAPSFGGMCGIFFYAFEMNGFSSGLLEQCFGATHALVLVRIHVVTFLPHDSACIQCDIGSVELFLMLHGSILEAPGLEGSSNLEGAKPPDCKHYP</sequence>
<evidence type="ECO:0000313" key="2">
    <source>
        <dbReference type="Proteomes" id="UP000030686"/>
    </source>
</evidence>
<reference evidence="1" key="1">
    <citation type="journal article" date="2014" name="Nat. Commun.">
        <title>Multiple recent horizontal transfers of a large genomic region in cheese making fungi.</title>
        <authorList>
            <person name="Cheeseman K."/>
            <person name="Ropars J."/>
            <person name="Renault P."/>
            <person name="Dupont J."/>
            <person name="Gouzy J."/>
            <person name="Branca A."/>
            <person name="Abraham A.L."/>
            <person name="Ceppi M."/>
            <person name="Conseiller E."/>
            <person name="Debuchy R."/>
            <person name="Malagnac F."/>
            <person name="Goarin A."/>
            <person name="Silar P."/>
            <person name="Lacoste S."/>
            <person name="Sallet E."/>
            <person name="Bensimon A."/>
            <person name="Giraud T."/>
            <person name="Brygoo Y."/>
        </authorList>
    </citation>
    <scope>NUCLEOTIDE SEQUENCE [LARGE SCALE GENOMIC DNA]</scope>
    <source>
        <strain evidence="1">FM164</strain>
    </source>
</reference>
<protein>
    <submittedName>
        <fullName evidence="1">Genomic scaffold, ProqFM164S01</fullName>
    </submittedName>
</protein>
<evidence type="ECO:0000313" key="1">
    <source>
        <dbReference type="EMBL" id="CDM26270.1"/>
    </source>
</evidence>
<dbReference type="STRING" id="1365484.W6PQY5"/>
<dbReference type="Proteomes" id="UP000030686">
    <property type="component" value="Unassembled WGS sequence"/>
</dbReference>